<reference evidence="1" key="1">
    <citation type="journal article" date="2015" name="Genome Biol. Evol.">
        <title>Organellar Genomes of White Spruce (Picea glauca): Assembly and Annotation.</title>
        <authorList>
            <person name="Jackman S.D."/>
            <person name="Warren R.L."/>
            <person name="Gibb E.A."/>
            <person name="Vandervalk B.P."/>
            <person name="Mohamadi H."/>
            <person name="Chu J."/>
            <person name="Raymond A."/>
            <person name="Pleasance S."/>
            <person name="Coope R."/>
            <person name="Wildung M.R."/>
            <person name="Ritland C.E."/>
            <person name="Bousquet J."/>
            <person name="Jones S.J."/>
            <person name="Bohlmann J."/>
            <person name="Birol I."/>
        </authorList>
    </citation>
    <scope>NUCLEOTIDE SEQUENCE [LARGE SCALE GENOMIC DNA]</scope>
    <source>
        <tissue evidence="1">Flushing bud</tissue>
    </source>
</reference>
<evidence type="ECO:0000313" key="1">
    <source>
        <dbReference type="EMBL" id="KUM51333.1"/>
    </source>
</evidence>
<sequence>MIDEYFLPAYLLSPVADEGQLILFSASCYLLQMNLPATPS</sequence>
<proteinExistence type="predicted"/>
<protein>
    <submittedName>
        <fullName evidence="1">Uncharacterized protein</fullName>
    </submittedName>
</protein>
<name>A0A117NJB9_PICGL</name>
<gene>
    <name evidence="1" type="ORF">ABT39_MTgene1180</name>
</gene>
<dbReference type="AlphaFoldDB" id="A0A117NJB9"/>
<dbReference type="EMBL" id="LKAM01000001">
    <property type="protein sequence ID" value="KUM51333.1"/>
    <property type="molecule type" value="Genomic_DNA"/>
</dbReference>
<organism evidence="1">
    <name type="scientific">Picea glauca</name>
    <name type="common">White spruce</name>
    <name type="synonym">Pinus glauca</name>
    <dbReference type="NCBI Taxonomy" id="3330"/>
    <lineage>
        <taxon>Eukaryota</taxon>
        <taxon>Viridiplantae</taxon>
        <taxon>Streptophyta</taxon>
        <taxon>Embryophyta</taxon>
        <taxon>Tracheophyta</taxon>
        <taxon>Spermatophyta</taxon>
        <taxon>Pinopsida</taxon>
        <taxon>Pinidae</taxon>
        <taxon>Conifers I</taxon>
        <taxon>Pinales</taxon>
        <taxon>Pinaceae</taxon>
        <taxon>Picea</taxon>
    </lineage>
</organism>
<comment type="caution">
    <text evidence="1">The sequence shown here is derived from an EMBL/GenBank/DDBJ whole genome shotgun (WGS) entry which is preliminary data.</text>
</comment>
<geneLocation type="mitochondrion" evidence="1"/>
<keyword evidence="1" id="KW-0496">Mitochondrion</keyword>
<accession>A0A117NJB9</accession>